<dbReference type="SUPFAM" id="SSF144232">
    <property type="entry name" value="HIT/MYND zinc finger-like"/>
    <property type="match status" value="1"/>
</dbReference>
<keyword evidence="2 4" id="KW-0863">Zinc-finger</keyword>
<sequence>MENMALELSVELWPAGPNQDMTSQVSQALIQRLQSRAMDGDEDAMMHLGNLATKDRSIYQNILLPVVFHHTSRTASKLVHSTEPLPPVIGPLAFVAMNVLGKVLLPSYLEQDRPSDTAKAGYALLVMEHLKGIWTWIRHFITTVVDVPIAHLDLQIRTEVHENLELIVTRVLAALMPHGPLCGAFLIYPDFVLSLTRLNIHVIDSRYRHDESSEKNLADALTFIQSTNEYDPRDWRPYMAYQYEKMADIAAPLFIEPFTRGIQLGKKDFTTLDGTMRLLLSLFRFRNFYSVSQYVTARLLKIGAARWIAQFTYRASSYAHFGTRMGEHIGELRMDLPTRFGLTGVLCCSLEFINDAIQWFGYTVLVQALQSGILSAAVKCATTFIRFPQQDGTLLQLIRLFDNISRFSVYLPVMKALSKRRLIADKPRFEECLEICQVDQALYSSLARLHAVMEERLEIKSAFEQLDSVKFCENGKCPHKSSIIDDVSILMQRCSKCKRAMYCSKQCQKAAWRHGHRAQCLHDTTFLKNDHFSFVSFDIRQMTKHQLDFTHFLVRRYYYEHRAQNIALLHHRSANYDKFLANDAYILRFDFRNPTSVAVASEVNAKPALLSECWTENHELFDFEQVLEELRWWKMDEDPMYVFAVFPDGEEVSEGFTLLTRLEDGDVQGEA</sequence>
<evidence type="ECO:0000313" key="6">
    <source>
        <dbReference type="EMBL" id="KAF5340810.1"/>
    </source>
</evidence>
<gene>
    <name evidence="6" type="ORF">D9758_017648</name>
</gene>
<protein>
    <recommendedName>
        <fullName evidence="5">MYND-type domain-containing protein</fullName>
    </recommendedName>
</protein>
<dbReference type="OrthoDB" id="2957239at2759"/>
<dbReference type="Proteomes" id="UP000559256">
    <property type="component" value="Unassembled WGS sequence"/>
</dbReference>
<dbReference type="Pfam" id="PF01753">
    <property type="entry name" value="zf-MYND"/>
    <property type="match status" value="1"/>
</dbReference>
<dbReference type="PROSITE" id="PS50865">
    <property type="entry name" value="ZF_MYND_2"/>
    <property type="match status" value="1"/>
</dbReference>
<keyword evidence="7" id="KW-1185">Reference proteome</keyword>
<keyword evidence="3" id="KW-0862">Zinc</keyword>
<evidence type="ECO:0000256" key="3">
    <source>
        <dbReference type="ARBA" id="ARBA00022833"/>
    </source>
</evidence>
<reference evidence="6 7" key="1">
    <citation type="journal article" date="2020" name="ISME J.">
        <title>Uncovering the hidden diversity of litter-decomposition mechanisms in mushroom-forming fungi.</title>
        <authorList>
            <person name="Floudas D."/>
            <person name="Bentzer J."/>
            <person name="Ahren D."/>
            <person name="Johansson T."/>
            <person name="Persson P."/>
            <person name="Tunlid A."/>
        </authorList>
    </citation>
    <scope>NUCLEOTIDE SEQUENCE [LARGE SCALE GENOMIC DNA]</scope>
    <source>
        <strain evidence="6 7">CBS 291.85</strain>
    </source>
</reference>
<dbReference type="InterPro" id="IPR002893">
    <property type="entry name" value="Znf_MYND"/>
</dbReference>
<dbReference type="EMBL" id="JAACJM010000173">
    <property type="protein sequence ID" value="KAF5340810.1"/>
    <property type="molecule type" value="Genomic_DNA"/>
</dbReference>
<organism evidence="6 7">
    <name type="scientific">Tetrapyrgos nigripes</name>
    <dbReference type="NCBI Taxonomy" id="182062"/>
    <lineage>
        <taxon>Eukaryota</taxon>
        <taxon>Fungi</taxon>
        <taxon>Dikarya</taxon>
        <taxon>Basidiomycota</taxon>
        <taxon>Agaricomycotina</taxon>
        <taxon>Agaricomycetes</taxon>
        <taxon>Agaricomycetidae</taxon>
        <taxon>Agaricales</taxon>
        <taxon>Marasmiineae</taxon>
        <taxon>Marasmiaceae</taxon>
        <taxon>Tetrapyrgos</taxon>
    </lineage>
</organism>
<evidence type="ECO:0000313" key="7">
    <source>
        <dbReference type="Proteomes" id="UP000559256"/>
    </source>
</evidence>
<name>A0A8H5FKR2_9AGAR</name>
<dbReference type="GO" id="GO:0008270">
    <property type="term" value="F:zinc ion binding"/>
    <property type="evidence" value="ECO:0007669"/>
    <property type="project" value="UniProtKB-KW"/>
</dbReference>
<evidence type="ECO:0000256" key="4">
    <source>
        <dbReference type="PROSITE-ProRule" id="PRU00134"/>
    </source>
</evidence>
<comment type="caution">
    <text evidence="6">The sequence shown here is derived from an EMBL/GenBank/DDBJ whole genome shotgun (WGS) entry which is preliminary data.</text>
</comment>
<accession>A0A8H5FKR2</accession>
<keyword evidence="1" id="KW-0479">Metal-binding</keyword>
<evidence type="ECO:0000256" key="1">
    <source>
        <dbReference type="ARBA" id="ARBA00022723"/>
    </source>
</evidence>
<dbReference type="Gene3D" id="6.10.140.2220">
    <property type="match status" value="1"/>
</dbReference>
<evidence type="ECO:0000256" key="2">
    <source>
        <dbReference type="ARBA" id="ARBA00022771"/>
    </source>
</evidence>
<dbReference type="AlphaFoldDB" id="A0A8H5FKR2"/>
<proteinExistence type="predicted"/>
<feature type="domain" description="MYND-type" evidence="5">
    <location>
        <begin position="474"/>
        <end position="520"/>
    </location>
</feature>
<evidence type="ECO:0000259" key="5">
    <source>
        <dbReference type="PROSITE" id="PS50865"/>
    </source>
</evidence>